<keyword evidence="2" id="KW-0560">Oxidoreductase</keyword>
<dbReference type="InterPro" id="IPR001128">
    <property type="entry name" value="Cyt_P450"/>
</dbReference>
<dbReference type="EMBL" id="JARHTQ010000049">
    <property type="protein sequence ID" value="MDF2261183.1"/>
    <property type="molecule type" value="Genomic_DNA"/>
</dbReference>
<dbReference type="RefSeq" id="WP_275822552.1">
    <property type="nucleotide sequence ID" value="NZ_BAAANM010000031.1"/>
</dbReference>
<organism evidence="3 4">
    <name type="scientific">Streptantibioticus ferralitis</name>
    <dbReference type="NCBI Taxonomy" id="236510"/>
    <lineage>
        <taxon>Bacteria</taxon>
        <taxon>Bacillati</taxon>
        <taxon>Actinomycetota</taxon>
        <taxon>Actinomycetes</taxon>
        <taxon>Kitasatosporales</taxon>
        <taxon>Streptomycetaceae</taxon>
        <taxon>Streptantibioticus</taxon>
    </lineage>
</organism>
<proteinExistence type="inferred from homology"/>
<dbReference type="SUPFAM" id="SSF48264">
    <property type="entry name" value="Cytochrome P450"/>
    <property type="match status" value="1"/>
</dbReference>
<keyword evidence="4" id="KW-1185">Reference proteome</keyword>
<evidence type="ECO:0000313" key="4">
    <source>
        <dbReference type="Proteomes" id="UP001220022"/>
    </source>
</evidence>
<protein>
    <submittedName>
        <fullName evidence="3">Cytochrome P450</fullName>
    </submittedName>
</protein>
<dbReference type="PROSITE" id="PS00086">
    <property type="entry name" value="CYTOCHROME_P450"/>
    <property type="match status" value="1"/>
</dbReference>
<keyword evidence="2" id="KW-0479">Metal-binding</keyword>
<dbReference type="PANTHER" id="PTHR46696:SF1">
    <property type="entry name" value="CYTOCHROME P450 YJIB-RELATED"/>
    <property type="match status" value="1"/>
</dbReference>
<keyword evidence="2" id="KW-0349">Heme</keyword>
<evidence type="ECO:0000313" key="3">
    <source>
        <dbReference type="EMBL" id="MDF2261183.1"/>
    </source>
</evidence>
<dbReference type="InterPro" id="IPR002397">
    <property type="entry name" value="Cyt_P450_B"/>
</dbReference>
<dbReference type="CDD" id="cd11030">
    <property type="entry name" value="CYP105-like"/>
    <property type="match status" value="1"/>
</dbReference>
<dbReference type="InterPro" id="IPR017972">
    <property type="entry name" value="Cyt_P450_CS"/>
</dbReference>
<dbReference type="PANTHER" id="PTHR46696">
    <property type="entry name" value="P450, PUTATIVE (EUROFUNG)-RELATED"/>
    <property type="match status" value="1"/>
</dbReference>
<dbReference type="PRINTS" id="PR00359">
    <property type="entry name" value="BP450"/>
</dbReference>
<dbReference type="Gene3D" id="1.10.630.10">
    <property type="entry name" value="Cytochrome P450"/>
    <property type="match status" value="1"/>
</dbReference>
<keyword evidence="2" id="KW-0408">Iron</keyword>
<dbReference type="Pfam" id="PF00067">
    <property type="entry name" value="p450"/>
    <property type="match status" value="1"/>
</dbReference>
<dbReference type="Proteomes" id="UP001220022">
    <property type="component" value="Unassembled WGS sequence"/>
</dbReference>
<keyword evidence="2" id="KW-0503">Monooxygenase</keyword>
<dbReference type="PRINTS" id="PR00385">
    <property type="entry name" value="P450"/>
</dbReference>
<gene>
    <name evidence="3" type="ORF">P2L57_37335</name>
</gene>
<reference evidence="3 4" key="1">
    <citation type="submission" date="2023-03" db="EMBL/GenBank/DDBJ databases">
        <title>Draft genome sequence of type strain Streptomyces ferralitis JCM 14344.</title>
        <authorList>
            <person name="Klaysubun C."/>
            <person name="Duangmal K."/>
        </authorList>
    </citation>
    <scope>NUCLEOTIDE SEQUENCE [LARGE SCALE GENOMIC DNA]</scope>
    <source>
        <strain evidence="3 4">JCM 14344</strain>
    </source>
</reference>
<dbReference type="InterPro" id="IPR036396">
    <property type="entry name" value="Cyt_P450_sf"/>
</dbReference>
<sequence>MESSVTEQLVHFPILKEAACPFDPAPAMRSLGDPVRVRLWDGSTPWLITGYELGRKLLVDPRVSADSTRPGYPHFDLGSRERRKDGRSFVAMDDPEHARQRRMVSSPFAIRNIEALRGDVTDIVNGLIDDLLAGPNPADLVSRFAFPTSTQVICRMLGVPYADHEFFQEQSTLMLHRDSSPEMVVGAQEALRGYLRDLIDRQMKEPADGLISSVIETQVHTGSLSPEQLSYISMTLLVAGLETTGNMIALGTLALLRNPDQLALLRETEDQTLINRAVDELLRYLNISHSGRRRVAIQDITIGEITIRAGEGIILASELANRDPENFPEPDRLDITREAQHHLAFGFGSHHCLGRPLATLELQVVYGTLYRRIPSLRLAIDFADVPFKYDGVAYGVRELPVSW</sequence>
<accession>A0ABT5ZBY1</accession>
<comment type="caution">
    <text evidence="3">The sequence shown here is derived from an EMBL/GenBank/DDBJ whole genome shotgun (WGS) entry which is preliminary data.</text>
</comment>
<evidence type="ECO:0000256" key="2">
    <source>
        <dbReference type="RuleBase" id="RU000461"/>
    </source>
</evidence>
<name>A0ABT5ZBY1_9ACTN</name>
<evidence type="ECO:0000256" key="1">
    <source>
        <dbReference type="ARBA" id="ARBA00010617"/>
    </source>
</evidence>
<comment type="similarity">
    <text evidence="1 2">Belongs to the cytochrome P450 family.</text>
</comment>